<feature type="compositionally biased region" description="Low complexity" evidence="1">
    <location>
        <begin position="25"/>
        <end position="46"/>
    </location>
</feature>
<accession>A0A0V9UQP2</accession>
<dbReference type="PROSITE" id="PS51257">
    <property type="entry name" value="PROKAR_LIPOPROTEIN"/>
    <property type="match status" value="1"/>
</dbReference>
<sequence>MNKKALAAGAIALAVAFTTSACSDSSGNEATTATATSAPTSAEANSARFDQDDVMFSRMMIPHHAQAIEMSDMLLAKDGIPEPVRALAEQIKAEQQPEIEQFEAWLEEWGMPMRGDDAPGMNGHMSGMPSVSGMPGMDDMPHMDGMMSEQDMQALSDAQGVDAARLYLEQMIVHHEGAIEMAQDEIEDGQYPETVELARTIADTQQKEIDTMRQLLTTL</sequence>
<dbReference type="PANTHER" id="PTHR36933:SF1">
    <property type="entry name" value="SLL0788 PROTEIN"/>
    <property type="match status" value="1"/>
</dbReference>
<protein>
    <recommendedName>
        <fullName evidence="3">DUF305 domain-containing protein</fullName>
    </recommendedName>
</protein>
<evidence type="ECO:0000259" key="3">
    <source>
        <dbReference type="Pfam" id="PF03713"/>
    </source>
</evidence>
<evidence type="ECO:0000256" key="2">
    <source>
        <dbReference type="SAM" id="SignalP"/>
    </source>
</evidence>
<dbReference type="InterPro" id="IPR012347">
    <property type="entry name" value="Ferritin-like"/>
</dbReference>
<feature type="region of interest" description="Disordered" evidence="1">
    <location>
        <begin position="23"/>
        <end position="46"/>
    </location>
</feature>
<feature type="domain" description="DUF305" evidence="3">
    <location>
        <begin position="53"/>
        <end position="216"/>
    </location>
</feature>
<reference evidence="5" key="1">
    <citation type="submission" date="2015-01" db="EMBL/GenBank/DDBJ databases">
        <title>Draft genome sequence of Rhodococcus pyridinivorans strain KG-16, a hydrocarbon-degrading bacterium.</title>
        <authorList>
            <person name="Aggarwal R.K."/>
            <person name="Dawar C."/>
        </authorList>
    </citation>
    <scope>NUCLEOTIDE SEQUENCE [LARGE SCALE GENOMIC DNA]</scope>
    <source>
        <strain evidence="5">KG-16</strain>
    </source>
</reference>
<dbReference type="EMBL" id="AZXY01000001">
    <property type="protein sequence ID" value="KSZ60323.1"/>
    <property type="molecule type" value="Genomic_DNA"/>
</dbReference>
<dbReference type="InterPro" id="IPR005183">
    <property type="entry name" value="DUF305_CopM-like"/>
</dbReference>
<evidence type="ECO:0000313" key="5">
    <source>
        <dbReference type="Proteomes" id="UP000053060"/>
    </source>
</evidence>
<dbReference type="PATRIC" id="fig|1441730.3.peg.497"/>
<keyword evidence="2" id="KW-0732">Signal</keyword>
<feature type="chain" id="PRO_5039552147" description="DUF305 domain-containing protein" evidence="2">
    <location>
        <begin position="22"/>
        <end position="219"/>
    </location>
</feature>
<dbReference type="AlphaFoldDB" id="A0A0V9UQP2"/>
<feature type="signal peptide" evidence="2">
    <location>
        <begin position="1"/>
        <end position="21"/>
    </location>
</feature>
<comment type="caution">
    <text evidence="4">The sequence shown here is derived from an EMBL/GenBank/DDBJ whole genome shotgun (WGS) entry which is preliminary data.</text>
</comment>
<dbReference type="Proteomes" id="UP000053060">
    <property type="component" value="Unassembled WGS sequence"/>
</dbReference>
<dbReference type="Pfam" id="PF03713">
    <property type="entry name" value="DUF305"/>
    <property type="match status" value="1"/>
</dbReference>
<name>A0A0V9UQP2_9NOCA</name>
<organism evidence="4 5">
    <name type="scientific">Rhodococcus pyridinivorans KG-16</name>
    <dbReference type="NCBI Taxonomy" id="1441730"/>
    <lineage>
        <taxon>Bacteria</taxon>
        <taxon>Bacillati</taxon>
        <taxon>Actinomycetota</taxon>
        <taxon>Actinomycetes</taxon>
        <taxon>Mycobacteriales</taxon>
        <taxon>Nocardiaceae</taxon>
        <taxon>Rhodococcus</taxon>
    </lineage>
</organism>
<reference evidence="4 5" key="2">
    <citation type="journal article" date="2016" name="Genome Announc.">
        <title>Draft Genome Sequence of a Versatile Hydrocarbon-Degrading Bacterium, Rhodococcus pyridinivorans Strain KG-16, Collected from Oil Fields in India.</title>
        <authorList>
            <person name="Aggarwal R.K."/>
            <person name="Dawar C."/>
            <person name="Phanindranath R."/>
            <person name="Mutnuri L."/>
            <person name="Dayal A.M."/>
        </authorList>
    </citation>
    <scope>NUCLEOTIDE SEQUENCE [LARGE SCALE GENOMIC DNA]</scope>
    <source>
        <strain evidence="4 5">KG-16</strain>
    </source>
</reference>
<dbReference type="Gene3D" id="1.20.1260.10">
    <property type="match status" value="1"/>
</dbReference>
<gene>
    <name evidence="4" type="ORF">Z045_02375</name>
</gene>
<evidence type="ECO:0000313" key="4">
    <source>
        <dbReference type="EMBL" id="KSZ60323.1"/>
    </source>
</evidence>
<evidence type="ECO:0000256" key="1">
    <source>
        <dbReference type="SAM" id="MobiDB-lite"/>
    </source>
</evidence>
<proteinExistence type="predicted"/>
<dbReference type="PANTHER" id="PTHR36933">
    <property type="entry name" value="SLL0788 PROTEIN"/>
    <property type="match status" value="1"/>
</dbReference>
<dbReference type="RefSeq" id="WP_060650438.1">
    <property type="nucleotide sequence ID" value="NZ_AZXY01000001.1"/>
</dbReference>